<gene>
    <name evidence="1" type="ORF">AVDCRST_MAG59-2895</name>
</gene>
<organism evidence="1">
    <name type="scientific">uncultured Thermomicrobiales bacterium</name>
    <dbReference type="NCBI Taxonomy" id="1645740"/>
    <lineage>
        <taxon>Bacteria</taxon>
        <taxon>Pseudomonadati</taxon>
        <taxon>Thermomicrobiota</taxon>
        <taxon>Thermomicrobia</taxon>
        <taxon>Thermomicrobiales</taxon>
        <taxon>environmental samples</taxon>
    </lineage>
</organism>
<reference evidence="1" key="1">
    <citation type="submission" date="2020-02" db="EMBL/GenBank/DDBJ databases">
        <authorList>
            <person name="Meier V. D."/>
        </authorList>
    </citation>
    <scope>NUCLEOTIDE SEQUENCE</scope>
    <source>
        <strain evidence="1">AVDCRST_MAG59</strain>
    </source>
</reference>
<proteinExistence type="predicted"/>
<dbReference type="EMBL" id="CADCWF010000192">
    <property type="protein sequence ID" value="CAA9564657.1"/>
    <property type="molecule type" value="Genomic_DNA"/>
</dbReference>
<sequence length="170" mass="16803">MDGRRFDEVTKTWGRGASRRGVLAALAGAALGLLGRSRAGAQSLPGTGDGWAWGEACNAVTCGMGEYCCNWSCSTCAPLGGVCTALYCVPGPPTVCLGAGEPCGLETGGCCAGLTCAAGDPMAGAGAGVCAAPKTPAPIECQTAADCPQDDCNNIACQDGRCISTLMACP</sequence>
<evidence type="ECO:0000313" key="1">
    <source>
        <dbReference type="EMBL" id="CAA9564657.1"/>
    </source>
</evidence>
<dbReference type="AlphaFoldDB" id="A0A6J4V4Q3"/>
<accession>A0A6J4V4Q3</accession>
<name>A0A6J4V4Q3_9BACT</name>
<protein>
    <submittedName>
        <fullName evidence="1">Uncharacterized protein</fullName>
    </submittedName>
</protein>